<evidence type="ECO:0000256" key="5">
    <source>
        <dbReference type="SAM" id="SignalP"/>
    </source>
</evidence>
<dbReference type="Pfam" id="PF13407">
    <property type="entry name" value="Peripla_BP_4"/>
    <property type="match status" value="1"/>
</dbReference>
<dbReference type="InterPro" id="IPR028082">
    <property type="entry name" value="Peripla_BP_I"/>
</dbReference>
<keyword evidence="3 5" id="KW-0732">Signal</keyword>
<evidence type="ECO:0000313" key="7">
    <source>
        <dbReference type="EMBL" id="KKI51777.1"/>
    </source>
</evidence>
<feature type="region of interest" description="Disordered" evidence="4">
    <location>
        <begin position="26"/>
        <end position="66"/>
    </location>
</feature>
<dbReference type="OrthoDB" id="9800520at2"/>
<proteinExistence type="inferred from homology"/>
<evidence type="ECO:0000259" key="6">
    <source>
        <dbReference type="Pfam" id="PF13407"/>
    </source>
</evidence>
<dbReference type="AlphaFoldDB" id="A0A0M2NMY1"/>
<organism evidence="7 8">
    <name type="scientific">Christensenella hongkongensis</name>
    <dbReference type="NCBI Taxonomy" id="270498"/>
    <lineage>
        <taxon>Bacteria</taxon>
        <taxon>Bacillati</taxon>
        <taxon>Bacillota</taxon>
        <taxon>Clostridia</taxon>
        <taxon>Christensenellales</taxon>
        <taxon>Christensenellaceae</taxon>
        <taxon>Christensenella</taxon>
    </lineage>
</organism>
<dbReference type="EMBL" id="LAYJ01000067">
    <property type="protein sequence ID" value="KKI51777.1"/>
    <property type="molecule type" value="Genomic_DNA"/>
</dbReference>
<comment type="similarity">
    <text evidence="2">Belongs to the bacterial solute-binding protein 2 family.</text>
</comment>
<evidence type="ECO:0000256" key="2">
    <source>
        <dbReference type="ARBA" id="ARBA00007639"/>
    </source>
</evidence>
<name>A0A0M2NMY1_9FIRM</name>
<dbReference type="GO" id="GO:0030313">
    <property type="term" value="C:cell envelope"/>
    <property type="evidence" value="ECO:0007669"/>
    <property type="project" value="UniProtKB-SubCell"/>
</dbReference>
<evidence type="ECO:0000256" key="4">
    <source>
        <dbReference type="SAM" id="MobiDB-lite"/>
    </source>
</evidence>
<reference evidence="7 8" key="1">
    <citation type="submission" date="2015-04" db="EMBL/GenBank/DDBJ databases">
        <title>Draft genome sequence of bacteremic isolate Catabacter hongkongensis type strain HKU16T.</title>
        <authorList>
            <person name="Lau S.K."/>
            <person name="Teng J.L."/>
            <person name="Huang Y."/>
            <person name="Curreem S.O."/>
            <person name="Tsui S.K."/>
            <person name="Woo P.C."/>
        </authorList>
    </citation>
    <scope>NUCLEOTIDE SEQUENCE [LARGE SCALE GENOMIC DNA]</scope>
    <source>
        <strain evidence="7 8">HKU16</strain>
    </source>
</reference>
<evidence type="ECO:0000256" key="3">
    <source>
        <dbReference type="ARBA" id="ARBA00022729"/>
    </source>
</evidence>
<sequence length="383" mass="40444">MKKKVLVTVLAIMLVAAMALVGCSAPEATPSTEASPSAEASASAEATASAEASASDSAEPDANATQAVQVAQTANDEVIKAAKESGEVSVGLSIPQLANPYFVSVKNGVEAKCNEYGYKLTVVDANYDVAKQVSDFENFMNQGVTAVIACPIDGNALDSVTKQMNEKGIVVISFAQLVPNANAIFTVDEYSYGQVIGENAAKWINEKLDGKGNVLIISQDNVESVVKRADGIQDKITELCPEAVIVARQAGDNPEKGMQITEDVMQQHPEVNVITGNNDSGPLGAVEAVKGLNLSQDVLDKFYIGGGDATPEAIEKMKDETSVYRATVDIGPYDTGENCVVAIHDIIESGEMPIKDAVKTTYFNMDPVWQEDVLAGWTAKGAE</sequence>
<feature type="signal peptide" evidence="5">
    <location>
        <begin position="1"/>
        <end position="19"/>
    </location>
</feature>
<dbReference type="InterPro" id="IPR025997">
    <property type="entry name" value="SBP_2_dom"/>
</dbReference>
<gene>
    <name evidence="7" type="ORF">CHK_0713</name>
</gene>
<accession>A0A0M2NMY1</accession>
<dbReference type="SUPFAM" id="SSF53822">
    <property type="entry name" value="Periplasmic binding protein-like I"/>
    <property type="match status" value="1"/>
</dbReference>
<protein>
    <submittedName>
        <fullName evidence="7">Ribose ABC transport system, periplasmic ribose-binding protein RbsB</fullName>
    </submittedName>
</protein>
<evidence type="ECO:0000313" key="8">
    <source>
        <dbReference type="Proteomes" id="UP000034076"/>
    </source>
</evidence>
<dbReference type="STRING" id="270498.CHK_0713"/>
<dbReference type="PANTHER" id="PTHR46847:SF1">
    <property type="entry name" value="D-ALLOSE-BINDING PERIPLASMIC PROTEIN-RELATED"/>
    <property type="match status" value="1"/>
</dbReference>
<comment type="caution">
    <text evidence="7">The sequence shown here is derived from an EMBL/GenBank/DDBJ whole genome shotgun (WGS) entry which is preliminary data.</text>
</comment>
<feature type="chain" id="PRO_5038937890" evidence="5">
    <location>
        <begin position="20"/>
        <end position="383"/>
    </location>
</feature>
<dbReference type="PROSITE" id="PS51257">
    <property type="entry name" value="PROKAR_LIPOPROTEIN"/>
    <property type="match status" value="1"/>
</dbReference>
<feature type="domain" description="Periplasmic binding protein" evidence="6">
    <location>
        <begin position="90"/>
        <end position="348"/>
    </location>
</feature>
<dbReference type="Gene3D" id="3.40.50.2300">
    <property type="match status" value="2"/>
</dbReference>
<dbReference type="Proteomes" id="UP000034076">
    <property type="component" value="Unassembled WGS sequence"/>
</dbReference>
<evidence type="ECO:0000256" key="1">
    <source>
        <dbReference type="ARBA" id="ARBA00004196"/>
    </source>
</evidence>
<dbReference type="PANTHER" id="PTHR46847">
    <property type="entry name" value="D-ALLOSE-BINDING PERIPLASMIC PROTEIN-RELATED"/>
    <property type="match status" value="1"/>
</dbReference>
<dbReference type="CDD" id="cd01536">
    <property type="entry name" value="PBP1_ABC_sugar_binding-like"/>
    <property type="match status" value="1"/>
</dbReference>
<dbReference type="GO" id="GO:0030246">
    <property type="term" value="F:carbohydrate binding"/>
    <property type="evidence" value="ECO:0007669"/>
    <property type="project" value="UniProtKB-ARBA"/>
</dbReference>
<keyword evidence="8" id="KW-1185">Reference proteome</keyword>
<dbReference type="RefSeq" id="WP_052740262.1">
    <property type="nucleotide sequence ID" value="NZ_CAUERS010000122.1"/>
</dbReference>
<comment type="subcellular location">
    <subcellularLocation>
        <location evidence="1">Cell envelope</location>
    </subcellularLocation>
</comment>